<dbReference type="EMBL" id="UOES01000133">
    <property type="protein sequence ID" value="VAW26748.1"/>
    <property type="molecule type" value="Genomic_DNA"/>
</dbReference>
<dbReference type="AlphaFoldDB" id="A0A3B0U8N9"/>
<reference evidence="1" key="1">
    <citation type="submission" date="2018-06" db="EMBL/GenBank/DDBJ databases">
        <authorList>
            <person name="Zhirakovskaya E."/>
        </authorList>
    </citation>
    <scope>NUCLEOTIDE SEQUENCE</scope>
</reference>
<protein>
    <recommendedName>
        <fullName evidence="2">Tetratricopeptide repeat protein</fullName>
    </recommendedName>
</protein>
<evidence type="ECO:0000313" key="1">
    <source>
        <dbReference type="EMBL" id="VAW26748.1"/>
    </source>
</evidence>
<gene>
    <name evidence="1" type="ORF">MNBD_BACTEROID06-820</name>
</gene>
<feature type="non-terminal residue" evidence="1">
    <location>
        <position position="1"/>
    </location>
</feature>
<evidence type="ECO:0008006" key="2">
    <source>
        <dbReference type="Google" id="ProtNLM"/>
    </source>
</evidence>
<name>A0A3B0U8N9_9ZZZZ</name>
<sequence>FIHILMGIIYDGTGDYNNAFIAYRNALNIYEGSYKDLFKFKVPEQLKHDLVRTADQSGIYDERDRFKNKFKIEYTRPTEGQSQAVVLWNNGLGPIKDEWGINFSIIYTGNGWVSFVNADYGMTFPFYIGDRNLNGLTWIKVVFPKYVERPLLYTSGTISYNNKTIKLGKVEDINAISFKVLEERMLLEFAKSLGRVALKQAAAAQVSKDNEGLGMALSLLASATESADTRNWQTLPHSIYYTRVFVNPDADNEMTLNLTDVHGKVVKHKFKVKSKQKGTVIFPINTMAALPFQMKGYQVNQ</sequence>
<proteinExistence type="predicted"/>
<accession>A0A3B0U8N9</accession>
<organism evidence="1">
    <name type="scientific">hydrothermal vent metagenome</name>
    <dbReference type="NCBI Taxonomy" id="652676"/>
    <lineage>
        <taxon>unclassified sequences</taxon>
        <taxon>metagenomes</taxon>
        <taxon>ecological metagenomes</taxon>
    </lineage>
</organism>